<gene>
    <name evidence="1" type="ORF">KQ910_13350</name>
</gene>
<keyword evidence="2" id="KW-1185">Reference proteome</keyword>
<proteinExistence type="predicted"/>
<accession>A0ABS6INJ4</accession>
<organism evidence="1 2">
    <name type="scientific">Reyranella humidisoli</name>
    <dbReference type="NCBI Taxonomy" id="2849149"/>
    <lineage>
        <taxon>Bacteria</taxon>
        <taxon>Pseudomonadati</taxon>
        <taxon>Pseudomonadota</taxon>
        <taxon>Alphaproteobacteria</taxon>
        <taxon>Hyphomicrobiales</taxon>
        <taxon>Reyranellaceae</taxon>
        <taxon>Reyranella</taxon>
    </lineage>
</organism>
<evidence type="ECO:0000313" key="1">
    <source>
        <dbReference type="EMBL" id="MBU8874755.1"/>
    </source>
</evidence>
<reference evidence="1 2" key="1">
    <citation type="submission" date="2021-06" db="EMBL/GenBank/DDBJ databases">
        <authorList>
            <person name="Lee D.H."/>
        </authorList>
    </citation>
    <scope>NUCLEOTIDE SEQUENCE [LARGE SCALE GENOMIC DNA]</scope>
    <source>
        <strain evidence="1 2">MMS21-HV4-11</strain>
    </source>
</reference>
<evidence type="ECO:0000313" key="2">
    <source>
        <dbReference type="Proteomes" id="UP000727907"/>
    </source>
</evidence>
<dbReference type="EMBL" id="JAHOPB010000001">
    <property type="protein sequence ID" value="MBU8874755.1"/>
    <property type="molecule type" value="Genomic_DNA"/>
</dbReference>
<name>A0ABS6INJ4_9HYPH</name>
<sequence length="121" mass="11986">MAQDIAYQSSTGRGNVPVSEARPLPVVLTGLTGASLTRSTVTMTGASAPLVAADAARRVVIVCSARGNGDAAFDPTGGTCALDAGIPLSGGDTVQITGKEAQSAMTQFGTNGQTLTVFVGS</sequence>
<protein>
    <recommendedName>
        <fullName evidence="3">Bacteriophage lambda head decoration protein D</fullName>
    </recommendedName>
</protein>
<evidence type="ECO:0008006" key="3">
    <source>
        <dbReference type="Google" id="ProtNLM"/>
    </source>
</evidence>
<dbReference type="Proteomes" id="UP000727907">
    <property type="component" value="Unassembled WGS sequence"/>
</dbReference>
<dbReference type="RefSeq" id="WP_216960823.1">
    <property type="nucleotide sequence ID" value="NZ_JAHOPB010000001.1"/>
</dbReference>
<comment type="caution">
    <text evidence="1">The sequence shown here is derived from an EMBL/GenBank/DDBJ whole genome shotgun (WGS) entry which is preliminary data.</text>
</comment>